<dbReference type="InterPro" id="IPR000962">
    <property type="entry name" value="Znf_DskA_TraR"/>
</dbReference>
<dbReference type="GeneID" id="33898727"/>
<dbReference type="RefSeq" id="WP_012095951.1">
    <property type="nucleotide sequence ID" value="NZ_CP024096.1"/>
</dbReference>
<keyword evidence="1" id="KW-0479">Metal-binding</keyword>
<reference evidence="7 8" key="1">
    <citation type="submission" date="2016-08" db="EMBL/GenBank/DDBJ databases">
        <authorList>
            <person name="Loux V."/>
            <person name="Rue O."/>
        </authorList>
    </citation>
    <scope>NUCLEOTIDE SEQUENCE [LARGE SCALE GENOMIC DNA]</scope>
    <source>
        <strain evidence="7 8">AFSSA_08CEB44bac</strain>
    </source>
</reference>
<dbReference type="AlphaFoldDB" id="A0AAX2CLS9"/>
<dbReference type="EMBL" id="FMIK01000051">
    <property type="protein sequence ID" value="SCM03961.1"/>
    <property type="molecule type" value="Genomic_DNA"/>
</dbReference>
<feature type="compositionally biased region" description="Basic and acidic residues" evidence="5">
    <location>
        <begin position="28"/>
        <end position="40"/>
    </location>
</feature>
<evidence type="ECO:0000259" key="6">
    <source>
        <dbReference type="Pfam" id="PF01258"/>
    </source>
</evidence>
<comment type="caution">
    <text evidence="7">The sequence shown here is derived from an EMBL/GenBank/DDBJ whole genome shotgun (WGS) entry which is preliminary data.</text>
</comment>
<dbReference type="InterPro" id="IPR014240">
    <property type="entry name" value="YteA"/>
</dbReference>
<keyword evidence="2" id="KW-0863">Zinc-finger</keyword>
<dbReference type="SUPFAM" id="SSF109635">
    <property type="entry name" value="DnaK suppressor protein DksA, alpha-hairpin domain"/>
    <property type="match status" value="1"/>
</dbReference>
<sequence length="243" mass="28385">MLTPQQINHFRAILEKQKQELEQTLQNHENEDRASERESVGELSAYDNHPGDMATELYEREKDFGLIEFWNKQLQDTKHALEKIEAGTYGICEVSGEPIPLERLEAMPTATACIEHTTNQFNTRTRPVEEEILKPSFSRHDKDRSVQYDAEDAWQDVANYGTSETPADLERRDSKNYNEMYINGEEHVGYVEDFENFIGTDIHGKNPQIFATEEHEEYEQMLDDFEERTFKGELSINESHFKE</sequence>
<evidence type="ECO:0000256" key="5">
    <source>
        <dbReference type="SAM" id="MobiDB-lite"/>
    </source>
</evidence>
<evidence type="ECO:0000256" key="3">
    <source>
        <dbReference type="ARBA" id="ARBA00022833"/>
    </source>
</evidence>
<keyword evidence="3" id="KW-0862">Zinc</keyword>
<dbReference type="Pfam" id="PF01258">
    <property type="entry name" value="zf-dskA_traR"/>
    <property type="match status" value="1"/>
</dbReference>
<gene>
    <name evidence="7" type="ORF">BCB44BAC_03918</name>
</gene>
<feature type="domain" description="Zinc finger DksA/TraR C4-type" evidence="6">
    <location>
        <begin position="87"/>
        <end position="115"/>
    </location>
</feature>
<dbReference type="Gene3D" id="1.20.120.910">
    <property type="entry name" value="DksA, coiled-coil domain"/>
    <property type="match status" value="1"/>
</dbReference>
<proteinExistence type="predicted"/>
<dbReference type="NCBIfam" id="TIGR02890">
    <property type="entry name" value="bacill_yteA"/>
    <property type="match status" value="1"/>
</dbReference>
<protein>
    <submittedName>
        <fullName evidence="7">Transcriptional regulator, TraR/DksA family</fullName>
    </submittedName>
</protein>
<evidence type="ECO:0000313" key="8">
    <source>
        <dbReference type="Proteomes" id="UP000242164"/>
    </source>
</evidence>
<feature type="zinc finger region" description="dksA C4-type" evidence="4">
    <location>
        <begin position="92"/>
        <end position="116"/>
    </location>
</feature>
<evidence type="ECO:0000313" key="7">
    <source>
        <dbReference type="EMBL" id="SCM03961.1"/>
    </source>
</evidence>
<evidence type="ECO:0000256" key="4">
    <source>
        <dbReference type="PROSITE-ProRule" id="PRU00510"/>
    </source>
</evidence>
<dbReference type="SUPFAM" id="SSF57716">
    <property type="entry name" value="Glucocorticoid receptor-like (DNA-binding domain)"/>
    <property type="match status" value="1"/>
</dbReference>
<organism evidence="7 8">
    <name type="scientific">Bacillus cytotoxicus</name>
    <dbReference type="NCBI Taxonomy" id="580165"/>
    <lineage>
        <taxon>Bacteria</taxon>
        <taxon>Bacillati</taxon>
        <taxon>Bacillota</taxon>
        <taxon>Bacilli</taxon>
        <taxon>Bacillales</taxon>
        <taxon>Bacillaceae</taxon>
        <taxon>Bacillus</taxon>
        <taxon>Bacillus cereus group</taxon>
    </lineage>
</organism>
<dbReference type="PANTHER" id="PTHR33823">
    <property type="entry name" value="RNA POLYMERASE-BINDING TRANSCRIPTION FACTOR DKSA-RELATED"/>
    <property type="match status" value="1"/>
</dbReference>
<name>A0AAX2CLS9_9BACI</name>
<dbReference type="Proteomes" id="UP000242164">
    <property type="component" value="Unassembled WGS sequence"/>
</dbReference>
<dbReference type="PROSITE" id="PS51128">
    <property type="entry name" value="ZF_DKSA_2"/>
    <property type="match status" value="1"/>
</dbReference>
<dbReference type="GO" id="GO:0008270">
    <property type="term" value="F:zinc ion binding"/>
    <property type="evidence" value="ECO:0007669"/>
    <property type="project" value="UniProtKB-KW"/>
</dbReference>
<evidence type="ECO:0000256" key="1">
    <source>
        <dbReference type="ARBA" id="ARBA00022723"/>
    </source>
</evidence>
<feature type="region of interest" description="Disordered" evidence="5">
    <location>
        <begin position="24"/>
        <end position="50"/>
    </location>
</feature>
<dbReference type="InterPro" id="IPR037187">
    <property type="entry name" value="DnaK_N"/>
</dbReference>
<dbReference type="PANTHER" id="PTHR33823:SF4">
    <property type="entry name" value="GENERAL STRESS PROTEIN 16O"/>
    <property type="match status" value="1"/>
</dbReference>
<accession>A0AAX2CLS9</accession>
<evidence type="ECO:0000256" key="2">
    <source>
        <dbReference type="ARBA" id="ARBA00022771"/>
    </source>
</evidence>